<protein>
    <submittedName>
        <fullName evidence="4">Bromodomain-containing 8-like</fullName>
    </submittedName>
</protein>
<dbReference type="PROSITE" id="PS50014">
    <property type="entry name" value="BROMODOMAIN_2"/>
    <property type="match status" value="1"/>
</dbReference>
<dbReference type="InterPro" id="IPR001487">
    <property type="entry name" value="Bromodomain"/>
</dbReference>
<reference evidence="4" key="1">
    <citation type="submission" date="2022-03" db="EMBL/GenBank/DDBJ databases">
        <authorList>
            <person name="Alioto T."/>
            <person name="Alioto T."/>
            <person name="Gomez Garrido J."/>
        </authorList>
    </citation>
    <scope>NUCLEOTIDE SEQUENCE</scope>
</reference>
<name>A0AAD1W117_PELCU</name>
<feature type="domain" description="Bromo" evidence="3">
    <location>
        <begin position="157"/>
        <end position="227"/>
    </location>
</feature>
<dbReference type="Pfam" id="PF00439">
    <property type="entry name" value="Bromodomain"/>
    <property type="match status" value="1"/>
</dbReference>
<evidence type="ECO:0000259" key="3">
    <source>
        <dbReference type="PROSITE" id="PS50014"/>
    </source>
</evidence>
<dbReference type="PRINTS" id="PR00503">
    <property type="entry name" value="BROMODOMAIN"/>
</dbReference>
<dbReference type="AlphaFoldDB" id="A0AAD1W117"/>
<sequence>MGRELHHLSGEDWDKLVRSWSTSITDFCDTSVDQKGGFFVLGEDVPFDRQLEIAGVLLHAEAQKVLLPILYQILYHKEKKLCMSPMALDKDYNPTVSWSPWGSEISFSVIGSESDFSNCNHQHEPPLLTMLNLRTSETSQYLVQFKKSLTTVWKTIVSHRFSGPFMKPVSDKQAPGYQKIVKRPMDLVTVKRGVSKGRIKSIVEFQQNVMLVFQNAIMYNSSNHVIYHKAIEMQHDTVELLQVLNLH</sequence>
<dbReference type="SMART" id="SM00297">
    <property type="entry name" value="BROMO"/>
    <property type="match status" value="1"/>
</dbReference>
<evidence type="ECO:0000313" key="4">
    <source>
        <dbReference type="EMBL" id="CAH2277455.1"/>
    </source>
</evidence>
<dbReference type="EMBL" id="OW240914">
    <property type="protein sequence ID" value="CAH2277455.1"/>
    <property type="molecule type" value="Genomic_DNA"/>
</dbReference>
<evidence type="ECO:0000313" key="5">
    <source>
        <dbReference type="Proteomes" id="UP001295444"/>
    </source>
</evidence>
<organism evidence="4 5">
    <name type="scientific">Pelobates cultripes</name>
    <name type="common">Western spadefoot toad</name>
    <dbReference type="NCBI Taxonomy" id="61616"/>
    <lineage>
        <taxon>Eukaryota</taxon>
        <taxon>Metazoa</taxon>
        <taxon>Chordata</taxon>
        <taxon>Craniata</taxon>
        <taxon>Vertebrata</taxon>
        <taxon>Euteleostomi</taxon>
        <taxon>Amphibia</taxon>
        <taxon>Batrachia</taxon>
        <taxon>Anura</taxon>
        <taxon>Pelobatoidea</taxon>
        <taxon>Pelobatidae</taxon>
        <taxon>Pelobates</taxon>
    </lineage>
</organism>
<dbReference type="Proteomes" id="UP001295444">
    <property type="component" value="Chromosome 03"/>
</dbReference>
<dbReference type="InterPro" id="IPR036427">
    <property type="entry name" value="Bromodomain-like_sf"/>
</dbReference>
<evidence type="ECO:0000256" key="2">
    <source>
        <dbReference type="PROSITE-ProRule" id="PRU00035"/>
    </source>
</evidence>
<keyword evidence="5" id="KW-1185">Reference proteome</keyword>
<dbReference type="PANTHER" id="PTHR15398">
    <property type="entry name" value="BROMODOMAIN-CONTAINING PROTEIN 8"/>
    <property type="match status" value="1"/>
</dbReference>
<dbReference type="SUPFAM" id="SSF47370">
    <property type="entry name" value="Bromodomain"/>
    <property type="match status" value="1"/>
</dbReference>
<accession>A0AAD1W117</accession>
<keyword evidence="1 2" id="KW-0103">Bromodomain</keyword>
<dbReference type="Gene3D" id="1.20.920.10">
    <property type="entry name" value="Bromodomain-like"/>
    <property type="match status" value="1"/>
</dbReference>
<dbReference type="GO" id="GO:0035267">
    <property type="term" value="C:NuA4 histone acetyltransferase complex"/>
    <property type="evidence" value="ECO:0007669"/>
    <property type="project" value="TreeGrafter"/>
</dbReference>
<gene>
    <name evidence="4" type="ORF">PECUL_23A038007</name>
</gene>
<proteinExistence type="predicted"/>
<evidence type="ECO:0000256" key="1">
    <source>
        <dbReference type="ARBA" id="ARBA00023117"/>
    </source>
</evidence>
<dbReference type="PANTHER" id="PTHR15398:SF14">
    <property type="entry name" value="BRD8 DOMAIN CONTAINING"/>
    <property type="match status" value="1"/>
</dbReference>